<dbReference type="AlphaFoldDB" id="A0A7S4G756"/>
<gene>
    <name evidence="1" type="ORF">EGYM00163_LOCUS38444</name>
</gene>
<evidence type="ECO:0000313" key="1">
    <source>
        <dbReference type="EMBL" id="CAE0827183.1"/>
    </source>
</evidence>
<protein>
    <submittedName>
        <fullName evidence="1">Uncharacterized protein</fullName>
    </submittedName>
</protein>
<reference evidence="1" key="1">
    <citation type="submission" date="2021-01" db="EMBL/GenBank/DDBJ databases">
        <authorList>
            <person name="Corre E."/>
            <person name="Pelletier E."/>
            <person name="Niang G."/>
            <person name="Scheremetjew M."/>
            <person name="Finn R."/>
            <person name="Kale V."/>
            <person name="Holt S."/>
            <person name="Cochrane G."/>
            <person name="Meng A."/>
            <person name="Brown T."/>
            <person name="Cohen L."/>
        </authorList>
    </citation>
    <scope>NUCLEOTIDE SEQUENCE</scope>
    <source>
        <strain evidence="1">CCMP1594</strain>
    </source>
</reference>
<name>A0A7S4G756_9EUGL</name>
<organism evidence="1">
    <name type="scientific">Eutreptiella gymnastica</name>
    <dbReference type="NCBI Taxonomy" id="73025"/>
    <lineage>
        <taxon>Eukaryota</taxon>
        <taxon>Discoba</taxon>
        <taxon>Euglenozoa</taxon>
        <taxon>Euglenida</taxon>
        <taxon>Spirocuta</taxon>
        <taxon>Euglenophyceae</taxon>
        <taxon>Eutreptiales</taxon>
        <taxon>Eutreptiaceae</taxon>
        <taxon>Eutreptiella</taxon>
    </lineage>
</organism>
<sequence>MLAKYAGQRSVPEGDEVGGVVNAEMSRPHLPAMPGLGAQDVAELVQLLATAKLENRRLLAAAIPRLTKQELEKLMAESLPYSWMQTMGSGVVDICEERPSMGRARASKNNPDSGA</sequence>
<dbReference type="EMBL" id="HBJA01111497">
    <property type="protein sequence ID" value="CAE0827183.1"/>
    <property type="molecule type" value="Transcribed_RNA"/>
</dbReference>
<accession>A0A7S4G756</accession>
<proteinExistence type="predicted"/>